<evidence type="ECO:0000313" key="3">
    <source>
        <dbReference type="EMBL" id="ANJ27796.1"/>
    </source>
</evidence>
<accession>A0A191WHR0</accession>
<dbReference type="EMBL" id="CP013979">
    <property type="protein sequence ID" value="ANJ27796.1"/>
    <property type="molecule type" value="Genomic_DNA"/>
</dbReference>
<evidence type="ECO:0000313" key="4">
    <source>
        <dbReference type="Proteomes" id="UP000078437"/>
    </source>
</evidence>
<evidence type="ECO:0008006" key="5">
    <source>
        <dbReference type="Google" id="ProtNLM"/>
    </source>
</evidence>
<dbReference type="AlphaFoldDB" id="A0A191WHR0"/>
<evidence type="ECO:0000256" key="2">
    <source>
        <dbReference type="SAM" id="SignalP"/>
    </source>
</evidence>
<gene>
    <name evidence="3" type="ORF">ATC03_14840</name>
</gene>
<feature type="chain" id="PRO_5039396227" description="Lipoprotein" evidence="2">
    <location>
        <begin position="41"/>
        <end position="196"/>
    </location>
</feature>
<feature type="region of interest" description="Disordered" evidence="1">
    <location>
        <begin position="44"/>
        <end position="69"/>
    </location>
</feature>
<evidence type="ECO:0000256" key="1">
    <source>
        <dbReference type="SAM" id="MobiDB-lite"/>
    </source>
</evidence>
<organism evidence="3 4">
    <name type="scientific">Agromyces aureus</name>
    <dbReference type="NCBI Taxonomy" id="453304"/>
    <lineage>
        <taxon>Bacteria</taxon>
        <taxon>Bacillati</taxon>
        <taxon>Actinomycetota</taxon>
        <taxon>Actinomycetes</taxon>
        <taxon>Micrococcales</taxon>
        <taxon>Microbacteriaceae</taxon>
        <taxon>Agromyces</taxon>
    </lineage>
</organism>
<reference evidence="4" key="2">
    <citation type="submission" date="2016-01" db="EMBL/GenBank/DDBJ databases">
        <title>Complete genome sequence of Agromyces aureus AR33T and comparison with related organisms.</title>
        <authorList>
            <person name="Corretto E."/>
            <person name="Antonielli L."/>
            <person name="Sessitsch A."/>
            <person name="Brader G."/>
        </authorList>
    </citation>
    <scope>NUCLEOTIDE SEQUENCE [LARGE SCALE GENOMIC DNA]</scope>
    <source>
        <strain evidence="4">AR33</strain>
    </source>
</reference>
<sequence length="196" mass="20490">MCDRTESKGLDMTVPTRSRRKTVSALLVIPAILFALSACAPASGGDGATGGGDAGGANGSTAGGGNENSEFDSMFDWQLAYTECMRGEGIDMPDPEKNGAGMAMKLGSEDDMDAMMAAGEKCQKELGDPPPPSPEEKAASDQEMLKWATKTAECYRENGYDMADPKLGEMPQFPEDVPEEVMAECGGGASAVTKVQ</sequence>
<keyword evidence="2" id="KW-0732">Signal</keyword>
<keyword evidence="4" id="KW-1185">Reference proteome</keyword>
<reference evidence="3 4" key="1">
    <citation type="journal article" date="2016" name="Int. J. Syst. Evol. Microbiol.">
        <title>Agromyces aureus sp. nov., isolated from the rhizosphere of Salix caprea L. grown in a heavy-metal-contaminated soil.</title>
        <authorList>
            <person name="Corretto E."/>
            <person name="Antonielli L."/>
            <person name="Sessitsch A."/>
            <person name="Compant S."/>
            <person name="Gorfer M."/>
            <person name="Kuffner M."/>
            <person name="Brader G."/>
        </authorList>
    </citation>
    <scope>NUCLEOTIDE SEQUENCE [LARGE SCALE GENOMIC DNA]</scope>
    <source>
        <strain evidence="3 4">AR33</strain>
    </source>
</reference>
<name>A0A191WHR0_9MICO</name>
<dbReference type="Proteomes" id="UP000078437">
    <property type="component" value="Chromosome"/>
</dbReference>
<protein>
    <recommendedName>
        <fullName evidence="5">Lipoprotein</fullName>
    </recommendedName>
</protein>
<dbReference type="KEGG" id="agy:ATC03_14840"/>
<feature type="signal peptide" evidence="2">
    <location>
        <begin position="1"/>
        <end position="40"/>
    </location>
</feature>
<dbReference type="STRING" id="453304.ATC03_14840"/>
<feature type="compositionally biased region" description="Gly residues" evidence="1">
    <location>
        <begin position="44"/>
        <end position="66"/>
    </location>
</feature>
<feature type="region of interest" description="Disordered" evidence="1">
    <location>
        <begin position="123"/>
        <end position="142"/>
    </location>
</feature>
<proteinExistence type="predicted"/>